<feature type="domain" description="Enoyl reductase (ER)" evidence="3">
    <location>
        <begin position="10"/>
        <end position="164"/>
    </location>
</feature>
<evidence type="ECO:0000313" key="4">
    <source>
        <dbReference type="EMBL" id="VVM08030.1"/>
    </source>
</evidence>
<evidence type="ECO:0000313" key="5">
    <source>
        <dbReference type="Proteomes" id="UP000381693"/>
    </source>
</evidence>
<dbReference type="Gene3D" id="3.90.180.10">
    <property type="entry name" value="Medium-chain alcohol dehydrogenases, catalytic domain"/>
    <property type="match status" value="1"/>
</dbReference>
<keyword evidence="1" id="KW-0521">NADP</keyword>
<accession>A0A5E6MFL2</accession>
<feature type="region of interest" description="Disordered" evidence="2">
    <location>
        <begin position="1"/>
        <end position="22"/>
    </location>
</feature>
<comment type="caution">
    <text evidence="4">The sequence shown here is derived from an EMBL/GenBank/DDBJ whole genome shotgun (WGS) entry which is preliminary data.</text>
</comment>
<name>A0A5E6MFL2_9BACT</name>
<gene>
    <name evidence="4" type="primary">actVI4</name>
    <name evidence="4" type="ORF">MAMC_01939</name>
</gene>
<dbReference type="GO" id="GO:0003960">
    <property type="term" value="F:quinone reductase (NADPH) activity"/>
    <property type="evidence" value="ECO:0007669"/>
    <property type="project" value="TreeGrafter"/>
</dbReference>
<dbReference type="Gene3D" id="3.40.50.720">
    <property type="entry name" value="NAD(P)-binding Rossmann-like Domain"/>
    <property type="match status" value="1"/>
</dbReference>
<dbReference type="Pfam" id="PF08240">
    <property type="entry name" value="ADH_N"/>
    <property type="match status" value="1"/>
</dbReference>
<evidence type="ECO:0000256" key="1">
    <source>
        <dbReference type="ARBA" id="ARBA00022857"/>
    </source>
</evidence>
<keyword evidence="5" id="KW-1185">Reference proteome</keyword>
<dbReference type="GO" id="GO:0070402">
    <property type="term" value="F:NADPH binding"/>
    <property type="evidence" value="ECO:0007669"/>
    <property type="project" value="TreeGrafter"/>
</dbReference>
<dbReference type="GO" id="GO:0005829">
    <property type="term" value="C:cytosol"/>
    <property type="evidence" value="ECO:0007669"/>
    <property type="project" value="TreeGrafter"/>
</dbReference>
<dbReference type="EMBL" id="CABFUZ020000218">
    <property type="protein sequence ID" value="VVM08030.1"/>
    <property type="molecule type" value="Genomic_DNA"/>
</dbReference>
<protein>
    <submittedName>
        <fullName evidence="4">Partial enoyl reductase</fullName>
    </submittedName>
</protein>
<dbReference type="Proteomes" id="UP000381693">
    <property type="component" value="Unassembled WGS sequence"/>
</dbReference>
<dbReference type="PANTHER" id="PTHR44154">
    <property type="entry name" value="QUINONE OXIDOREDUCTASE"/>
    <property type="match status" value="1"/>
</dbReference>
<evidence type="ECO:0000256" key="2">
    <source>
        <dbReference type="SAM" id="MobiDB-lite"/>
    </source>
</evidence>
<organism evidence="4 5">
    <name type="scientific">Methylacidimicrobium cyclopophantes</name>
    <dbReference type="NCBI Taxonomy" id="1041766"/>
    <lineage>
        <taxon>Bacteria</taxon>
        <taxon>Pseudomonadati</taxon>
        <taxon>Verrucomicrobiota</taxon>
        <taxon>Methylacidimicrobium</taxon>
    </lineage>
</organism>
<sequence>MKAIRVHGFGGPEVMKPEEVPEPVPGPGQVLVRVQAAGVNPIDTYVRSGRYKVLPGLPYIPGRDGAGRVEEIGDGVFGLKRGERVYFGRGLTGSYAEFALCEERQVALLPDHLSFSQGAGIFTPYATAYRALFQKARALPSEQIFIHGGSGAVGLAAIQMAVAA</sequence>
<dbReference type="SMART" id="SM00829">
    <property type="entry name" value="PKS_ER"/>
    <property type="match status" value="1"/>
</dbReference>
<dbReference type="SUPFAM" id="SSF50129">
    <property type="entry name" value="GroES-like"/>
    <property type="match status" value="1"/>
</dbReference>
<reference evidence="4" key="1">
    <citation type="submission" date="2019-09" db="EMBL/GenBank/DDBJ databases">
        <authorList>
            <person name="Cremers G."/>
        </authorList>
    </citation>
    <scope>NUCLEOTIDE SEQUENCE [LARGE SCALE GENOMIC DNA]</scope>
    <source>
        <strain evidence="4">3B</strain>
    </source>
</reference>
<dbReference type="InterPro" id="IPR013154">
    <property type="entry name" value="ADH-like_N"/>
</dbReference>
<dbReference type="InterPro" id="IPR011032">
    <property type="entry name" value="GroES-like_sf"/>
</dbReference>
<dbReference type="AlphaFoldDB" id="A0A5E6MFL2"/>
<feature type="non-terminal residue" evidence="4">
    <location>
        <position position="164"/>
    </location>
</feature>
<dbReference type="InterPro" id="IPR051603">
    <property type="entry name" value="Zinc-ADH_QOR/CCCR"/>
</dbReference>
<dbReference type="PANTHER" id="PTHR44154:SF1">
    <property type="entry name" value="QUINONE OXIDOREDUCTASE"/>
    <property type="match status" value="1"/>
</dbReference>
<evidence type="ECO:0000259" key="3">
    <source>
        <dbReference type="SMART" id="SM00829"/>
    </source>
</evidence>
<proteinExistence type="predicted"/>
<dbReference type="GO" id="GO:0003730">
    <property type="term" value="F:mRNA 3'-UTR binding"/>
    <property type="evidence" value="ECO:0007669"/>
    <property type="project" value="TreeGrafter"/>
</dbReference>
<dbReference type="InterPro" id="IPR020843">
    <property type="entry name" value="ER"/>
</dbReference>